<accession>A0A6N2BTZ7</accession>
<dbReference type="EMBL" id="RXGB01001840">
    <property type="protein sequence ID" value="TMW97318.1"/>
    <property type="molecule type" value="Genomic_DNA"/>
</dbReference>
<dbReference type="SUPFAM" id="SSF54001">
    <property type="entry name" value="Cysteine proteinases"/>
    <property type="match status" value="1"/>
</dbReference>
<dbReference type="PANTHER" id="PTHR46915">
    <property type="entry name" value="UBIQUITIN-LIKE PROTEASE 4-RELATED"/>
    <property type="match status" value="1"/>
</dbReference>
<evidence type="ECO:0000256" key="3">
    <source>
        <dbReference type="ARBA" id="ARBA00022801"/>
    </source>
</evidence>
<feature type="compositionally biased region" description="Polar residues" evidence="5">
    <location>
        <begin position="210"/>
        <end position="232"/>
    </location>
</feature>
<gene>
    <name evidence="7" type="ORF">EJD97_005795</name>
</gene>
<keyword evidence="2" id="KW-0645">Protease</keyword>
<comment type="similarity">
    <text evidence="1">Belongs to the peptidase C48 family.</text>
</comment>
<feature type="compositionally biased region" description="Basic residues" evidence="5">
    <location>
        <begin position="166"/>
        <end position="175"/>
    </location>
</feature>
<reference evidence="7" key="1">
    <citation type="submission" date="2019-05" db="EMBL/GenBank/DDBJ databases">
        <title>The de novo reference genome and transcriptome assemblies of the wild tomato species Solanum chilense.</title>
        <authorList>
            <person name="Stam R."/>
            <person name="Nosenko T."/>
            <person name="Hoerger A.C."/>
            <person name="Stephan W."/>
            <person name="Seidel M.A."/>
            <person name="Kuhn J.M.M."/>
            <person name="Haberer G."/>
            <person name="Tellier A."/>
        </authorList>
    </citation>
    <scope>NUCLEOTIDE SEQUENCE</scope>
    <source>
        <tissue evidence="7">Mature leaves</tissue>
    </source>
</reference>
<feature type="region of interest" description="Disordered" evidence="5">
    <location>
        <begin position="164"/>
        <end position="251"/>
    </location>
</feature>
<evidence type="ECO:0000256" key="2">
    <source>
        <dbReference type="ARBA" id="ARBA00022670"/>
    </source>
</evidence>
<evidence type="ECO:0000313" key="7">
    <source>
        <dbReference type="EMBL" id="TMW97318.1"/>
    </source>
</evidence>
<sequence length="494" mass="56575">MSKRERGVKMKSTNNPLLHNPSESSAPGIVNHQQVDIHVPANQKLKGIHVPGETRNLYQNCSLSKNVPRLQKSKEGLQNSVTDQERNHTELPSWSQFRSRSRPSTQNSKVTADTTHSEVIPQQASCFSQSKPQSHSQKRTKSKITANTTDSEVIPQQASCFLQSKPRLHPRKRTNNKITANTTDSEAIQQQASCFLQSKPRLHPRKRTNNKITANTTDSEAIQQQDSCCSQIKSRPHSRKRSKSRITADSTDSEVIPLRASRCHGQSRRNNSQKGLGSSKFELYMESIWKLHPEDRRNTFTYLDSLWFSLYSERSHKAKVLNWIAKKKIFSKEYVFVPIVLWGHWSLLIFCHLGESLQSKERSPCMLLLDSLHMANPERFDPGIRKFVIDLFKAEQRPETKDQIMKIPLMIPKVPQQQNDEDCGNFVLYYINLFLESAPENFSISKGYPYFMTEDWFTPERLECFLQKVQSASGSTSDSDECFLDDGDVVCIDP</sequence>
<feature type="compositionally biased region" description="Polar residues" evidence="5">
    <location>
        <begin position="176"/>
        <end position="196"/>
    </location>
</feature>
<keyword evidence="4" id="KW-0788">Thiol protease</keyword>
<feature type="region of interest" description="Disordered" evidence="5">
    <location>
        <begin position="1"/>
        <end position="28"/>
    </location>
</feature>
<dbReference type="InterPro" id="IPR003653">
    <property type="entry name" value="Peptidase_C48_C"/>
</dbReference>
<dbReference type="Pfam" id="PF02902">
    <property type="entry name" value="Peptidase_C48"/>
    <property type="match status" value="1"/>
</dbReference>
<evidence type="ECO:0000256" key="1">
    <source>
        <dbReference type="ARBA" id="ARBA00005234"/>
    </source>
</evidence>
<dbReference type="PANTHER" id="PTHR46915:SF10">
    <property type="entry name" value="UBIQUITIN-LIKE PROTEASE FAMILY PROFILE DOMAIN-CONTAINING PROTEIN"/>
    <property type="match status" value="1"/>
</dbReference>
<dbReference type="GO" id="GO:0008234">
    <property type="term" value="F:cysteine-type peptidase activity"/>
    <property type="evidence" value="ECO:0007669"/>
    <property type="project" value="UniProtKB-KW"/>
</dbReference>
<feature type="compositionally biased region" description="Polar residues" evidence="5">
    <location>
        <begin position="90"/>
        <end position="114"/>
    </location>
</feature>
<dbReference type="Gene3D" id="3.40.395.10">
    <property type="entry name" value="Adenoviral Proteinase, Chain A"/>
    <property type="match status" value="1"/>
</dbReference>
<proteinExistence type="inferred from homology"/>
<comment type="caution">
    <text evidence="7">The sequence shown here is derived from an EMBL/GenBank/DDBJ whole genome shotgun (WGS) entry which is preliminary data.</text>
</comment>
<keyword evidence="3" id="KW-0378">Hydrolase</keyword>
<dbReference type="AlphaFoldDB" id="A0A6N2BTZ7"/>
<dbReference type="GO" id="GO:0016926">
    <property type="term" value="P:protein desumoylation"/>
    <property type="evidence" value="ECO:0007669"/>
    <property type="project" value="UniProtKB-ARBA"/>
</dbReference>
<feature type="compositionally biased region" description="Basic residues" evidence="5">
    <location>
        <begin position="234"/>
        <end position="244"/>
    </location>
</feature>
<feature type="compositionally biased region" description="Polar residues" evidence="5">
    <location>
        <begin position="11"/>
        <end position="25"/>
    </location>
</feature>
<dbReference type="InterPro" id="IPR038765">
    <property type="entry name" value="Papain-like_cys_pep_sf"/>
</dbReference>
<protein>
    <recommendedName>
        <fullName evidence="6">Ubiquitin-like protease family profile domain-containing protein</fullName>
    </recommendedName>
</protein>
<dbReference type="GO" id="GO:0006508">
    <property type="term" value="P:proteolysis"/>
    <property type="evidence" value="ECO:0007669"/>
    <property type="project" value="UniProtKB-KW"/>
</dbReference>
<feature type="region of interest" description="Disordered" evidence="5">
    <location>
        <begin position="75"/>
        <end position="151"/>
    </location>
</feature>
<evidence type="ECO:0000256" key="4">
    <source>
        <dbReference type="ARBA" id="ARBA00022807"/>
    </source>
</evidence>
<feature type="domain" description="Ubiquitin-like protease family profile" evidence="6">
    <location>
        <begin position="248"/>
        <end position="434"/>
    </location>
</feature>
<name>A0A6N2BTZ7_SOLCI</name>
<feature type="compositionally biased region" description="Basic residues" evidence="5">
    <location>
        <begin position="200"/>
        <end position="209"/>
    </location>
</feature>
<feature type="compositionally biased region" description="Polar residues" evidence="5">
    <location>
        <begin position="120"/>
        <end position="135"/>
    </location>
</feature>
<evidence type="ECO:0000259" key="6">
    <source>
        <dbReference type="PROSITE" id="PS50600"/>
    </source>
</evidence>
<evidence type="ECO:0000256" key="5">
    <source>
        <dbReference type="SAM" id="MobiDB-lite"/>
    </source>
</evidence>
<dbReference type="PROSITE" id="PS50600">
    <property type="entry name" value="ULP_PROTEASE"/>
    <property type="match status" value="1"/>
</dbReference>
<organism evidence="7">
    <name type="scientific">Solanum chilense</name>
    <name type="common">Tomato</name>
    <name type="synonym">Lycopersicon chilense</name>
    <dbReference type="NCBI Taxonomy" id="4083"/>
    <lineage>
        <taxon>Eukaryota</taxon>
        <taxon>Viridiplantae</taxon>
        <taxon>Streptophyta</taxon>
        <taxon>Embryophyta</taxon>
        <taxon>Tracheophyta</taxon>
        <taxon>Spermatophyta</taxon>
        <taxon>Magnoliopsida</taxon>
        <taxon>eudicotyledons</taxon>
        <taxon>Gunneridae</taxon>
        <taxon>Pentapetalae</taxon>
        <taxon>asterids</taxon>
        <taxon>lamiids</taxon>
        <taxon>Solanales</taxon>
        <taxon>Solanaceae</taxon>
        <taxon>Solanoideae</taxon>
        <taxon>Solaneae</taxon>
        <taxon>Solanum</taxon>
        <taxon>Solanum subgen. Lycopersicon</taxon>
    </lineage>
</organism>